<evidence type="ECO:0000313" key="3">
    <source>
        <dbReference type="Proteomes" id="UP000035068"/>
    </source>
</evidence>
<dbReference type="AlphaFoldDB" id="A0A0C2HKY5"/>
<feature type="signal peptide" evidence="1">
    <location>
        <begin position="1"/>
        <end position="25"/>
    </location>
</feature>
<organism evidence="2 3">
    <name type="scientific">Geoalkalibacter ferrihydriticus DSM 17813</name>
    <dbReference type="NCBI Taxonomy" id="1121915"/>
    <lineage>
        <taxon>Bacteria</taxon>
        <taxon>Pseudomonadati</taxon>
        <taxon>Thermodesulfobacteriota</taxon>
        <taxon>Desulfuromonadia</taxon>
        <taxon>Desulfuromonadales</taxon>
        <taxon>Geoalkalibacteraceae</taxon>
        <taxon>Geoalkalibacter</taxon>
    </lineage>
</organism>
<dbReference type="RefSeq" id="WP_040096063.1">
    <property type="nucleotide sequence ID" value="NZ_JWJD01000001.1"/>
</dbReference>
<keyword evidence="3" id="KW-1185">Reference proteome</keyword>
<evidence type="ECO:0000313" key="2">
    <source>
        <dbReference type="EMBL" id="KIH77716.1"/>
    </source>
</evidence>
<feature type="chain" id="PRO_5002149916" evidence="1">
    <location>
        <begin position="26"/>
        <end position="218"/>
    </location>
</feature>
<proteinExistence type="predicted"/>
<evidence type="ECO:0000256" key="1">
    <source>
        <dbReference type="SAM" id="SignalP"/>
    </source>
</evidence>
<accession>A0A0C2HKY5</accession>
<reference evidence="2 3" key="1">
    <citation type="submission" date="2014-12" db="EMBL/GenBank/DDBJ databases">
        <title>Genomes of Geoalkalibacter ferrihydriticus and Geoalkalibacter subterraneus, two haloalkaliphilic metal-reducing members of the Geobacteraceae.</title>
        <authorList>
            <person name="Badalamenti J.P."/>
            <person name="Torres C.I."/>
            <person name="Krajmalnik-Brown R."/>
            <person name="Bond D.R."/>
        </authorList>
    </citation>
    <scope>NUCLEOTIDE SEQUENCE [LARGE SCALE GENOMIC DNA]</scope>
    <source>
        <strain evidence="2 3">DSM 17813</strain>
    </source>
</reference>
<sequence>MKKFTLIVFLTCCSLALLLLLPVVAASPSEDSSPNHIRVADPIEWPKLSEESLFDILVENFLFQSFVEVRRISTVGDRLLVFARNGGVLHFDPVSAEDLRLPGHPQGFPEQSSISISRFGQLPFVKTPKDSIPESALEETIWQEAMALRADIFGESNPVLCMERGDVIIYFYESPAPPFGHYASVHDQGRDTLFLHIAAQGMKFDDFQTFLATAVLRK</sequence>
<protein>
    <submittedName>
        <fullName evidence="2">Uncharacterized protein</fullName>
    </submittedName>
</protein>
<dbReference type="Proteomes" id="UP000035068">
    <property type="component" value="Unassembled WGS sequence"/>
</dbReference>
<keyword evidence="1" id="KW-0732">Signal</keyword>
<comment type="caution">
    <text evidence="2">The sequence shown here is derived from an EMBL/GenBank/DDBJ whole genome shotgun (WGS) entry which is preliminary data.</text>
</comment>
<dbReference type="EMBL" id="JWJD01000001">
    <property type="protein sequence ID" value="KIH77716.1"/>
    <property type="molecule type" value="Genomic_DNA"/>
</dbReference>
<name>A0A0C2HKY5_9BACT</name>
<gene>
    <name evidence="2" type="ORF">GFER_03400</name>
</gene>